<dbReference type="PANTHER" id="PTHR43372:SF4">
    <property type="entry name" value="FATTY-ACID AMIDE HYDROLASE 2"/>
    <property type="match status" value="1"/>
</dbReference>
<dbReference type="NCBIfam" id="NF004816">
    <property type="entry name" value="PRK06170.1"/>
    <property type="match status" value="1"/>
</dbReference>
<feature type="domain" description="Amidase" evidence="1">
    <location>
        <begin position="39"/>
        <end position="472"/>
    </location>
</feature>
<dbReference type="AlphaFoldDB" id="A0A1H1JJ77"/>
<name>A0A1H1JJ77_9BURK</name>
<dbReference type="PIRSF" id="PIRSF001221">
    <property type="entry name" value="Amidase_fungi"/>
    <property type="match status" value="1"/>
</dbReference>
<evidence type="ECO:0000313" key="3">
    <source>
        <dbReference type="Proteomes" id="UP000199365"/>
    </source>
</evidence>
<dbReference type="GO" id="GO:0012505">
    <property type="term" value="C:endomembrane system"/>
    <property type="evidence" value="ECO:0007669"/>
    <property type="project" value="TreeGrafter"/>
</dbReference>
<dbReference type="InterPro" id="IPR052739">
    <property type="entry name" value="FAAH2"/>
</dbReference>
<dbReference type="Pfam" id="PF01425">
    <property type="entry name" value="Amidase"/>
    <property type="match status" value="1"/>
</dbReference>
<evidence type="ECO:0000259" key="1">
    <source>
        <dbReference type="Pfam" id="PF01425"/>
    </source>
</evidence>
<dbReference type="SUPFAM" id="SSF75304">
    <property type="entry name" value="Amidase signature (AS) enzymes"/>
    <property type="match status" value="1"/>
</dbReference>
<proteinExistence type="predicted"/>
<dbReference type="Gene3D" id="3.90.1300.10">
    <property type="entry name" value="Amidase signature (AS) domain"/>
    <property type="match status" value="1"/>
</dbReference>
<dbReference type="Proteomes" id="UP000199365">
    <property type="component" value="Unassembled WGS sequence"/>
</dbReference>
<gene>
    <name evidence="2" type="ORF">SAMN05445850_4927</name>
</gene>
<dbReference type="InterPro" id="IPR023631">
    <property type="entry name" value="Amidase_dom"/>
</dbReference>
<evidence type="ECO:0000313" key="2">
    <source>
        <dbReference type="EMBL" id="SDR49779.1"/>
    </source>
</evidence>
<dbReference type="RefSeq" id="WP_090807621.1">
    <property type="nucleotide sequence ID" value="NZ_FNKX01000002.1"/>
</dbReference>
<sequence>MTPSSSPPAASQAARYRYATVQQAAHDMRAGEIDAVSLVAACEAAFEADNGLLNAVVVSDFDAAYATAEARDEERRAGRLRGPLHGIPFTIKESFDVRGWPTTLGDPAHRENIASANADVVQRLLDAGAVLLGKTNVPIYLRDWQSYNDLYGTTRNPRDPSRTPGGSSGGSAAAVCAGMSFFDVGSDVGSSIRNPAHFCGVFSHKTTHGIVSLKGHGIGGGMAQPDINVAGPLARSARDLELVLGAIAGPAGEAASALRLALPPCERTDLREFRFGVLTNHPLADVDGPVEACLTRLGRQLEDAGATVVWDARPALDAAQLMRAYVLLLRASTSHYLDDDAFAAALTASAAVPADASSYAALQYAGTALRHRDWLLLQKQRDAFCEAWRELFGTIDVLLCPAAATAAFTLDETGAPWQRTLDVNGRPQPMTTQLFWAGHSGLCGLPSTVARAGTTADGLPIGVQIVAPLYHDLRSLRVAALLEQAGLSFVAPPL</sequence>
<accession>A0A1H1JJ77</accession>
<keyword evidence="3" id="KW-1185">Reference proteome</keyword>
<protein>
    <submittedName>
        <fullName evidence="2">Amidase</fullName>
    </submittedName>
</protein>
<dbReference type="STRING" id="157910.SAMN05445850_4927"/>
<reference evidence="3" key="1">
    <citation type="submission" date="2016-10" db="EMBL/GenBank/DDBJ databases">
        <authorList>
            <person name="Varghese N."/>
            <person name="Submissions S."/>
        </authorList>
    </citation>
    <scope>NUCLEOTIDE SEQUENCE [LARGE SCALE GENOMIC DNA]</scope>
    <source>
        <strain evidence="3">DUS833</strain>
    </source>
</reference>
<organism evidence="2 3">
    <name type="scientific">Paraburkholderia tuberum</name>
    <dbReference type="NCBI Taxonomy" id="157910"/>
    <lineage>
        <taxon>Bacteria</taxon>
        <taxon>Pseudomonadati</taxon>
        <taxon>Pseudomonadota</taxon>
        <taxon>Betaproteobacteria</taxon>
        <taxon>Burkholderiales</taxon>
        <taxon>Burkholderiaceae</taxon>
        <taxon>Paraburkholderia</taxon>
    </lineage>
</organism>
<dbReference type="EMBL" id="FNKX01000002">
    <property type="protein sequence ID" value="SDR49779.1"/>
    <property type="molecule type" value="Genomic_DNA"/>
</dbReference>
<dbReference type="InterPro" id="IPR036928">
    <property type="entry name" value="AS_sf"/>
</dbReference>
<dbReference type="PANTHER" id="PTHR43372">
    <property type="entry name" value="FATTY-ACID AMIDE HYDROLASE"/>
    <property type="match status" value="1"/>
</dbReference>